<dbReference type="AlphaFoldDB" id="A0A1L0C748"/>
<reference evidence="2 3" key="1">
    <citation type="submission" date="2016-11" db="EMBL/GenBank/DDBJ databases">
        <authorList>
            <person name="Jaros S."/>
            <person name="Januszkiewicz K."/>
            <person name="Wedrychowicz H."/>
        </authorList>
    </citation>
    <scope>NUCLEOTIDE SEQUENCE [LARGE SCALE GENOMIC DNA]</scope>
    <source>
        <strain evidence="2">NVI 5450</strain>
    </source>
</reference>
<evidence type="ECO:0000313" key="2">
    <source>
        <dbReference type="EMBL" id="SGZ16851.1"/>
    </source>
</evidence>
<organism evidence="2 3">
    <name type="scientific">Moritella viscosa</name>
    <dbReference type="NCBI Taxonomy" id="80854"/>
    <lineage>
        <taxon>Bacteria</taxon>
        <taxon>Pseudomonadati</taxon>
        <taxon>Pseudomonadota</taxon>
        <taxon>Gammaproteobacteria</taxon>
        <taxon>Alteromonadales</taxon>
        <taxon>Moritellaceae</taxon>
        <taxon>Moritella</taxon>
    </lineage>
</organism>
<dbReference type="EMBL" id="FPLD01000131">
    <property type="protein sequence ID" value="SGZ16851.1"/>
    <property type="molecule type" value="Genomic_DNA"/>
</dbReference>
<sequence length="38" mass="4351">MTYKQQFGADFLSNVSLFVIRYSLFVIRYSVMAVIVSG</sequence>
<keyword evidence="1" id="KW-1133">Transmembrane helix</keyword>
<keyword evidence="1" id="KW-0812">Transmembrane</keyword>
<dbReference type="Proteomes" id="UP000183794">
    <property type="component" value="Unassembled WGS sequence"/>
</dbReference>
<accession>A0A1L0C748</accession>
<proteinExistence type="predicted"/>
<name>A0A1L0C748_9GAMM</name>
<feature type="transmembrane region" description="Helical" evidence="1">
    <location>
        <begin position="12"/>
        <end position="36"/>
    </location>
</feature>
<protein>
    <submittedName>
        <fullName evidence="2">Erm Leader peptide</fullName>
    </submittedName>
</protein>
<evidence type="ECO:0000256" key="1">
    <source>
        <dbReference type="SAM" id="Phobius"/>
    </source>
</evidence>
<gene>
    <name evidence="2" type="ORF">NVI5450_4410</name>
</gene>
<evidence type="ECO:0000313" key="3">
    <source>
        <dbReference type="Proteomes" id="UP000183794"/>
    </source>
</evidence>
<keyword evidence="1" id="KW-0472">Membrane</keyword>